<dbReference type="GeneID" id="18802264"/>
<dbReference type="KEGG" id="shs:STEHIDRAFT_163239"/>
<feature type="compositionally biased region" description="Low complexity" evidence="1">
    <location>
        <begin position="79"/>
        <end position="91"/>
    </location>
</feature>
<dbReference type="EMBL" id="JH687400">
    <property type="protein sequence ID" value="EIM79985.1"/>
    <property type="molecule type" value="Genomic_DNA"/>
</dbReference>
<protein>
    <submittedName>
        <fullName evidence="2">Uncharacterized protein</fullName>
    </submittedName>
</protein>
<dbReference type="RefSeq" id="XP_007310969.1">
    <property type="nucleotide sequence ID" value="XM_007310907.1"/>
</dbReference>
<accession>R7RYK4</accession>
<dbReference type="AlphaFoldDB" id="R7RYK4"/>
<evidence type="ECO:0000313" key="3">
    <source>
        <dbReference type="Proteomes" id="UP000053927"/>
    </source>
</evidence>
<feature type="region of interest" description="Disordered" evidence="1">
    <location>
        <begin position="78"/>
        <end position="122"/>
    </location>
</feature>
<evidence type="ECO:0000313" key="2">
    <source>
        <dbReference type="EMBL" id="EIM79985.1"/>
    </source>
</evidence>
<organism evidence="2 3">
    <name type="scientific">Stereum hirsutum (strain FP-91666)</name>
    <name type="common">White-rot fungus</name>
    <dbReference type="NCBI Taxonomy" id="721885"/>
    <lineage>
        <taxon>Eukaryota</taxon>
        <taxon>Fungi</taxon>
        <taxon>Dikarya</taxon>
        <taxon>Basidiomycota</taxon>
        <taxon>Agaricomycotina</taxon>
        <taxon>Agaricomycetes</taxon>
        <taxon>Russulales</taxon>
        <taxon>Stereaceae</taxon>
        <taxon>Stereum</taxon>
    </lineage>
</organism>
<feature type="compositionally biased region" description="Basic and acidic residues" evidence="1">
    <location>
        <begin position="109"/>
        <end position="122"/>
    </location>
</feature>
<name>R7RYK4_STEHR</name>
<reference evidence="3" key="1">
    <citation type="journal article" date="2012" name="Science">
        <title>The Paleozoic origin of enzymatic lignin decomposition reconstructed from 31 fungal genomes.</title>
        <authorList>
            <person name="Floudas D."/>
            <person name="Binder M."/>
            <person name="Riley R."/>
            <person name="Barry K."/>
            <person name="Blanchette R.A."/>
            <person name="Henrissat B."/>
            <person name="Martinez A.T."/>
            <person name="Otillar R."/>
            <person name="Spatafora J.W."/>
            <person name="Yadav J.S."/>
            <person name="Aerts A."/>
            <person name="Benoit I."/>
            <person name="Boyd A."/>
            <person name="Carlson A."/>
            <person name="Copeland A."/>
            <person name="Coutinho P.M."/>
            <person name="de Vries R.P."/>
            <person name="Ferreira P."/>
            <person name="Findley K."/>
            <person name="Foster B."/>
            <person name="Gaskell J."/>
            <person name="Glotzer D."/>
            <person name="Gorecki P."/>
            <person name="Heitman J."/>
            <person name="Hesse C."/>
            <person name="Hori C."/>
            <person name="Igarashi K."/>
            <person name="Jurgens J.A."/>
            <person name="Kallen N."/>
            <person name="Kersten P."/>
            <person name="Kohler A."/>
            <person name="Kuees U."/>
            <person name="Kumar T.K.A."/>
            <person name="Kuo A."/>
            <person name="LaButti K."/>
            <person name="Larrondo L.F."/>
            <person name="Lindquist E."/>
            <person name="Ling A."/>
            <person name="Lombard V."/>
            <person name="Lucas S."/>
            <person name="Lundell T."/>
            <person name="Martin R."/>
            <person name="McLaughlin D.J."/>
            <person name="Morgenstern I."/>
            <person name="Morin E."/>
            <person name="Murat C."/>
            <person name="Nagy L.G."/>
            <person name="Nolan M."/>
            <person name="Ohm R.A."/>
            <person name="Patyshakuliyeva A."/>
            <person name="Rokas A."/>
            <person name="Ruiz-Duenas F.J."/>
            <person name="Sabat G."/>
            <person name="Salamov A."/>
            <person name="Samejima M."/>
            <person name="Schmutz J."/>
            <person name="Slot J.C."/>
            <person name="St John F."/>
            <person name="Stenlid J."/>
            <person name="Sun H."/>
            <person name="Sun S."/>
            <person name="Syed K."/>
            <person name="Tsang A."/>
            <person name="Wiebenga A."/>
            <person name="Young D."/>
            <person name="Pisabarro A."/>
            <person name="Eastwood D.C."/>
            <person name="Martin F."/>
            <person name="Cullen D."/>
            <person name="Grigoriev I.V."/>
            <person name="Hibbett D.S."/>
        </authorList>
    </citation>
    <scope>NUCLEOTIDE SEQUENCE [LARGE SCALE GENOMIC DNA]</scope>
    <source>
        <strain evidence="3">FP-91666</strain>
    </source>
</reference>
<gene>
    <name evidence="2" type="ORF">STEHIDRAFT_163239</name>
</gene>
<evidence type="ECO:0000256" key="1">
    <source>
        <dbReference type="SAM" id="MobiDB-lite"/>
    </source>
</evidence>
<sequence>MTPLDSPAGSDFSCHPSRLCSPIAYRPSTSCTVFPAGYSQAEGHAPAAIDLSESEDESAMVASVEDDFNSIVFGVAHGSTSASRSSSPAASDVGMEELPGPLGVELDADLTKNRRGKEIGSL</sequence>
<dbReference type="Proteomes" id="UP000053927">
    <property type="component" value="Unassembled WGS sequence"/>
</dbReference>
<keyword evidence="3" id="KW-1185">Reference proteome</keyword>
<proteinExistence type="predicted"/>